<dbReference type="OrthoDB" id="1606438at2759"/>
<dbReference type="Gene3D" id="3.40.50.150">
    <property type="entry name" value="Vaccinia Virus protein VP39"/>
    <property type="match status" value="1"/>
</dbReference>
<sequence>MASQKRIVKLSSIIASNTTTLNNFLVENNLPEPSFEADALWALPIPDDNVDVKAARIAIIDSCIELQALVTGPKELLRYDAVAYVSVRIILRLKLDKSFLVGASTSFEAMAKVSGLSVMNVRRVVRHAILCHRFFQEKKPGVITHSALTAVLAGDALTRNALIVQLQEFAPAGTKAADALENWPNSEENNETGFSLANNSTKSMYDIFALDPGRGSRFGTLFSRPDEPFHMLLDNYPWHDVETFVDVGGSHGSIAVALAERFPHIKCVVQDLPDTVVEGASRLAPALKDRVEFMAHDFFTAQAATADVYYFRSIFHNWSDKYCIKILQALIPALKHGARIIIHERMLPPHDALASADAKPVIKMDILMLQLLNAQQREAEEWLELFRRADSRYRYIGAKQPKGGVRWIIEARWDG</sequence>
<dbReference type="InterPro" id="IPR001077">
    <property type="entry name" value="COMT_C"/>
</dbReference>
<dbReference type="InterPro" id="IPR029063">
    <property type="entry name" value="SAM-dependent_MTases_sf"/>
</dbReference>
<keyword evidence="3" id="KW-0949">S-adenosyl-L-methionine</keyword>
<dbReference type="InterPro" id="IPR016461">
    <property type="entry name" value="COMT-like"/>
</dbReference>
<feature type="domain" description="O-methyltransferase C-terminal" evidence="4">
    <location>
        <begin position="232"/>
        <end position="389"/>
    </location>
</feature>
<name>A0A9P4L4U8_9PLEO</name>
<reference evidence="5" key="1">
    <citation type="submission" date="2020-01" db="EMBL/GenBank/DDBJ databases">
        <authorList>
            <consortium name="DOE Joint Genome Institute"/>
            <person name="Haridas S."/>
            <person name="Albert R."/>
            <person name="Binder M."/>
            <person name="Bloem J."/>
            <person name="Labutti K."/>
            <person name="Salamov A."/>
            <person name="Andreopoulos B."/>
            <person name="Baker S.E."/>
            <person name="Barry K."/>
            <person name="Bills G."/>
            <person name="Bluhm B.H."/>
            <person name="Cannon C."/>
            <person name="Castanera R."/>
            <person name="Culley D.E."/>
            <person name="Daum C."/>
            <person name="Ezra D."/>
            <person name="Gonzalez J.B."/>
            <person name="Henrissat B."/>
            <person name="Kuo A."/>
            <person name="Liang C."/>
            <person name="Lipzen A."/>
            <person name="Lutzoni F."/>
            <person name="Magnuson J."/>
            <person name="Mondo S."/>
            <person name="Nolan M."/>
            <person name="Ohm R."/>
            <person name="Pangilinan J."/>
            <person name="Park H.-J."/>
            <person name="Ramirez L."/>
            <person name="Alfaro M."/>
            <person name="Sun H."/>
            <person name="Tritt A."/>
            <person name="Yoshinaga Y."/>
            <person name="Zwiers L.-H."/>
            <person name="Turgeon B.G."/>
            <person name="Goodwin S.B."/>
            <person name="Spatafora J.W."/>
            <person name="Crous P.W."/>
            <person name="Grigoriev I.V."/>
        </authorList>
    </citation>
    <scope>NUCLEOTIDE SEQUENCE</scope>
    <source>
        <strain evidence="5">CBS 394.84</strain>
    </source>
</reference>
<dbReference type="GO" id="GO:0008171">
    <property type="term" value="F:O-methyltransferase activity"/>
    <property type="evidence" value="ECO:0007669"/>
    <property type="project" value="InterPro"/>
</dbReference>
<accession>A0A9P4L4U8</accession>
<protein>
    <submittedName>
        <fullName evidence="5">S-adenosyl-L-methionine-dependent methyltransferase</fullName>
    </submittedName>
</protein>
<dbReference type="RefSeq" id="XP_040783861.1">
    <property type="nucleotide sequence ID" value="XM_040931235.1"/>
</dbReference>
<evidence type="ECO:0000259" key="4">
    <source>
        <dbReference type="Pfam" id="PF00891"/>
    </source>
</evidence>
<evidence type="ECO:0000256" key="2">
    <source>
        <dbReference type="ARBA" id="ARBA00022679"/>
    </source>
</evidence>
<keyword evidence="1 5" id="KW-0489">Methyltransferase</keyword>
<keyword evidence="2" id="KW-0808">Transferase</keyword>
<dbReference type="AlphaFoldDB" id="A0A9P4L4U8"/>
<dbReference type="SUPFAM" id="SSF53335">
    <property type="entry name" value="S-adenosyl-L-methionine-dependent methyltransferases"/>
    <property type="match status" value="1"/>
</dbReference>
<gene>
    <name evidence="5" type="ORF">K460DRAFT_343899</name>
</gene>
<evidence type="ECO:0000313" key="6">
    <source>
        <dbReference type="Proteomes" id="UP000800039"/>
    </source>
</evidence>
<keyword evidence="6" id="KW-1185">Reference proteome</keyword>
<dbReference type="PANTHER" id="PTHR43712:SF5">
    <property type="entry name" value="O-METHYLTRANSFERASE ASQN-RELATED"/>
    <property type="match status" value="1"/>
</dbReference>
<evidence type="ECO:0000256" key="3">
    <source>
        <dbReference type="ARBA" id="ARBA00022691"/>
    </source>
</evidence>
<dbReference type="GO" id="GO:0032259">
    <property type="term" value="P:methylation"/>
    <property type="evidence" value="ECO:0007669"/>
    <property type="project" value="UniProtKB-KW"/>
</dbReference>
<evidence type="ECO:0000313" key="5">
    <source>
        <dbReference type="EMBL" id="KAF1841298.1"/>
    </source>
</evidence>
<organism evidence="5 6">
    <name type="scientific">Cucurbitaria berberidis CBS 394.84</name>
    <dbReference type="NCBI Taxonomy" id="1168544"/>
    <lineage>
        <taxon>Eukaryota</taxon>
        <taxon>Fungi</taxon>
        <taxon>Dikarya</taxon>
        <taxon>Ascomycota</taxon>
        <taxon>Pezizomycotina</taxon>
        <taxon>Dothideomycetes</taxon>
        <taxon>Pleosporomycetidae</taxon>
        <taxon>Pleosporales</taxon>
        <taxon>Pleosporineae</taxon>
        <taxon>Cucurbitariaceae</taxon>
        <taxon>Cucurbitaria</taxon>
    </lineage>
</organism>
<dbReference type="PANTHER" id="PTHR43712">
    <property type="entry name" value="PUTATIVE (AFU_ORTHOLOGUE AFUA_4G14580)-RELATED"/>
    <property type="match status" value="1"/>
</dbReference>
<dbReference type="PROSITE" id="PS51683">
    <property type="entry name" value="SAM_OMT_II"/>
    <property type="match status" value="1"/>
</dbReference>
<dbReference type="GeneID" id="63848487"/>
<dbReference type="EMBL" id="ML976618">
    <property type="protein sequence ID" value="KAF1841298.1"/>
    <property type="molecule type" value="Genomic_DNA"/>
</dbReference>
<proteinExistence type="predicted"/>
<dbReference type="Proteomes" id="UP000800039">
    <property type="component" value="Unassembled WGS sequence"/>
</dbReference>
<dbReference type="Pfam" id="PF00891">
    <property type="entry name" value="Methyltransf_2"/>
    <property type="match status" value="1"/>
</dbReference>
<evidence type="ECO:0000256" key="1">
    <source>
        <dbReference type="ARBA" id="ARBA00022603"/>
    </source>
</evidence>
<comment type="caution">
    <text evidence="5">The sequence shown here is derived from an EMBL/GenBank/DDBJ whole genome shotgun (WGS) entry which is preliminary data.</text>
</comment>